<feature type="binding site" evidence="7">
    <location>
        <position position="134"/>
    </location>
    <ligand>
        <name>a divalent metal cation</name>
        <dbReference type="ChEBI" id="CHEBI:60240"/>
    </ligand>
</feature>
<reference evidence="10 11" key="1">
    <citation type="submission" date="2016-02" db="EMBL/GenBank/DDBJ databases">
        <title>Genome sequence of Moorella mulderi DSM 14980.</title>
        <authorList>
            <person name="Poehlein A."/>
            <person name="Daniel R."/>
        </authorList>
    </citation>
    <scope>NUCLEOTIDE SEQUENCE [LARGE SCALE GENOMIC DNA]</scope>
    <source>
        <strain evidence="10 11">DSM 14980</strain>
    </source>
</reference>
<dbReference type="SUPFAM" id="SSF53223">
    <property type="entry name" value="Aminoacid dehydrogenase-like, N-terminal domain"/>
    <property type="match status" value="1"/>
</dbReference>
<protein>
    <submittedName>
        <fullName evidence="10">NAD-dependent malic enzyme</fullName>
        <ecNumber evidence="10">1.1.1.38</ecNumber>
    </submittedName>
</protein>
<name>A0A151AUP2_9FIRM</name>
<organism evidence="10 11">
    <name type="scientific">Moorella mulderi DSM 14980</name>
    <dbReference type="NCBI Taxonomy" id="1122241"/>
    <lineage>
        <taxon>Bacteria</taxon>
        <taxon>Bacillati</taxon>
        <taxon>Bacillota</taxon>
        <taxon>Clostridia</taxon>
        <taxon>Neomoorellales</taxon>
        <taxon>Neomoorellaceae</taxon>
        <taxon>Neomoorella</taxon>
    </lineage>
</organism>
<dbReference type="Proteomes" id="UP000075670">
    <property type="component" value="Unassembled WGS sequence"/>
</dbReference>
<evidence type="ECO:0000256" key="4">
    <source>
        <dbReference type="ARBA" id="ARBA00023002"/>
    </source>
</evidence>
<dbReference type="PIRSF" id="PIRSF000106">
    <property type="entry name" value="ME"/>
    <property type="match status" value="1"/>
</dbReference>
<evidence type="ECO:0000256" key="5">
    <source>
        <dbReference type="PIRSR" id="PIRSR000106-1"/>
    </source>
</evidence>
<dbReference type="GO" id="GO:0046872">
    <property type="term" value="F:metal ion binding"/>
    <property type="evidence" value="ECO:0007669"/>
    <property type="project" value="UniProtKB-KW"/>
</dbReference>
<dbReference type="AlphaFoldDB" id="A0A151AUP2"/>
<gene>
    <name evidence="10" type="ORF">MOMUL_25210</name>
</gene>
<feature type="domain" description="Malic enzyme N-terminal" evidence="9">
    <location>
        <begin position="16"/>
        <end position="149"/>
    </location>
</feature>
<feature type="binding site" evidence="6">
    <location>
        <position position="316"/>
    </location>
    <ligand>
        <name>(S)-malate</name>
        <dbReference type="ChEBI" id="CHEBI:15589"/>
    </ligand>
</feature>
<evidence type="ECO:0000259" key="8">
    <source>
        <dbReference type="SMART" id="SM00919"/>
    </source>
</evidence>
<keyword evidence="11" id="KW-1185">Reference proteome</keyword>
<evidence type="ECO:0000259" key="9">
    <source>
        <dbReference type="SMART" id="SM01274"/>
    </source>
</evidence>
<comment type="cofactor">
    <cofactor evidence="1">
        <name>Mn(2+)</name>
        <dbReference type="ChEBI" id="CHEBI:29035"/>
    </cofactor>
</comment>
<keyword evidence="4 10" id="KW-0560">Oxidoreductase</keyword>
<dbReference type="Gene3D" id="3.40.50.10380">
    <property type="entry name" value="Malic enzyme, N-terminal domain"/>
    <property type="match status" value="1"/>
</dbReference>
<feature type="binding site" evidence="6">
    <location>
        <position position="286"/>
    </location>
    <ligand>
        <name>(S)-malate</name>
        <dbReference type="ChEBI" id="CHEBI:15589"/>
    </ligand>
</feature>
<dbReference type="PROSITE" id="PS00331">
    <property type="entry name" value="MALIC_ENZYMES"/>
    <property type="match status" value="1"/>
</dbReference>
<dbReference type="InterPro" id="IPR012302">
    <property type="entry name" value="Malic_NAD-bd"/>
</dbReference>
<evidence type="ECO:0000256" key="2">
    <source>
        <dbReference type="ARBA" id="ARBA00008785"/>
    </source>
</evidence>
<dbReference type="InterPro" id="IPR051674">
    <property type="entry name" value="Malate_Decarboxylase"/>
</dbReference>
<dbReference type="InterPro" id="IPR015884">
    <property type="entry name" value="Malic_enzyme_CS"/>
</dbReference>
<feature type="active site" description="Proton donor" evidence="5">
    <location>
        <position position="37"/>
    </location>
</feature>
<dbReference type="InterPro" id="IPR012301">
    <property type="entry name" value="Malic_N_dom"/>
</dbReference>
<dbReference type="InterPro" id="IPR037062">
    <property type="entry name" value="Malic_N_dom_sf"/>
</dbReference>
<proteinExistence type="inferred from homology"/>
<dbReference type="Pfam" id="PF00390">
    <property type="entry name" value="malic"/>
    <property type="match status" value="1"/>
</dbReference>
<comment type="cofactor">
    <cofactor evidence="7">
        <name>Mg(2+)</name>
        <dbReference type="ChEBI" id="CHEBI:18420"/>
    </cofactor>
    <cofactor evidence="7">
        <name>Mn(2+)</name>
        <dbReference type="ChEBI" id="CHEBI:29035"/>
    </cofactor>
    <text evidence="7">Divalent metal cations. Prefers magnesium or manganese.</text>
</comment>
<evidence type="ECO:0000256" key="6">
    <source>
        <dbReference type="PIRSR" id="PIRSR000106-2"/>
    </source>
</evidence>
<dbReference type="FunFam" id="3.40.50.10380:FF:000003">
    <property type="entry name" value="NADP-dependent malic enzyme"/>
    <property type="match status" value="1"/>
</dbReference>
<dbReference type="EMBL" id="LTBC01000013">
    <property type="protein sequence ID" value="KYH31283.1"/>
    <property type="molecule type" value="Genomic_DNA"/>
</dbReference>
<dbReference type="EC" id="1.1.1.38" evidence="10"/>
<feature type="active site" description="Proton acceptor" evidence="5">
    <location>
        <position position="92"/>
    </location>
</feature>
<dbReference type="GO" id="GO:0004470">
    <property type="term" value="F:malic enzyme activity"/>
    <property type="evidence" value="ECO:0007669"/>
    <property type="project" value="InterPro"/>
</dbReference>
<dbReference type="GO" id="GO:0051287">
    <property type="term" value="F:NAD binding"/>
    <property type="evidence" value="ECO:0007669"/>
    <property type="project" value="InterPro"/>
</dbReference>
<evidence type="ECO:0000256" key="3">
    <source>
        <dbReference type="ARBA" id="ARBA00022723"/>
    </source>
</evidence>
<evidence type="ECO:0000256" key="7">
    <source>
        <dbReference type="PIRSR" id="PIRSR000106-3"/>
    </source>
</evidence>
<feature type="binding site" evidence="7">
    <location>
        <position position="160"/>
    </location>
    <ligand>
        <name>a divalent metal cation</name>
        <dbReference type="ChEBI" id="CHEBI:60240"/>
    </ligand>
</feature>
<feature type="binding site" evidence="7">
    <location>
        <position position="135"/>
    </location>
    <ligand>
        <name>a divalent metal cation</name>
        <dbReference type="ChEBI" id="CHEBI:60240"/>
    </ligand>
</feature>
<dbReference type="SMART" id="SM01274">
    <property type="entry name" value="malic"/>
    <property type="match status" value="1"/>
</dbReference>
<dbReference type="InterPro" id="IPR001891">
    <property type="entry name" value="Malic_OxRdtase"/>
</dbReference>
<comment type="similarity">
    <text evidence="2">Belongs to the malic enzymes family.</text>
</comment>
<feature type="domain" description="Malic enzyme NAD-binding" evidence="8">
    <location>
        <begin position="161"/>
        <end position="384"/>
    </location>
</feature>
<dbReference type="InterPro" id="IPR036291">
    <property type="entry name" value="NAD(P)-bd_dom_sf"/>
</dbReference>
<dbReference type="FunFam" id="3.40.50.720:FF:000095">
    <property type="entry name" value="NADP-dependent malic enzyme"/>
    <property type="match status" value="1"/>
</dbReference>
<dbReference type="SMART" id="SM00919">
    <property type="entry name" value="Malic_M"/>
    <property type="match status" value="1"/>
</dbReference>
<dbReference type="PANTHER" id="PTHR43237">
    <property type="entry name" value="NADP-DEPENDENT MALIC ENZYME"/>
    <property type="match status" value="1"/>
</dbReference>
<evidence type="ECO:0000313" key="11">
    <source>
        <dbReference type="Proteomes" id="UP000075670"/>
    </source>
</evidence>
<keyword evidence="3 7" id="KW-0479">Metal-binding</keyword>
<dbReference type="GO" id="GO:0016616">
    <property type="term" value="F:oxidoreductase activity, acting on the CH-OH group of donors, NAD or NADP as acceptor"/>
    <property type="evidence" value="ECO:0007669"/>
    <property type="project" value="InterPro"/>
</dbReference>
<evidence type="ECO:0000256" key="1">
    <source>
        <dbReference type="ARBA" id="ARBA00001936"/>
    </source>
</evidence>
<dbReference type="Pfam" id="PF03949">
    <property type="entry name" value="Malic_M"/>
    <property type="match status" value="1"/>
</dbReference>
<dbReference type="InterPro" id="IPR046346">
    <property type="entry name" value="Aminoacid_DH-like_N_sf"/>
</dbReference>
<dbReference type="Gene3D" id="3.40.50.720">
    <property type="entry name" value="NAD(P)-binding Rossmann-like Domain"/>
    <property type="match status" value="1"/>
</dbReference>
<sequence>MLNLREEALELHRKKPGKITVQSKVAVTSREELSLAYTPGVAEPCKEIYRAPDLVYEYTTKGNLVAVVTDGSAVLGLGDIGPEAAMPVMEGKAILFKTFAGVDAFPLCLATKDIDTIVHTVKMLAPTFGGINLEDIAAPRCFAIEERLKAELDIPVFHDDQHGTAVVVAAALLNALRVVGKEMKDIKVVINGAGAAGIAISKLFLDMGVGDLVLCDSVGAIYAGREKGMNPYKEEIAHRTNSGRATTLTEALRGADAFIGVSVPWTVTREMVRTMAQDAIVFAMANPVPEIYPEEARAGGAKVIGTGRSDFPNQINNVLAFPGIFRGALDVRAREINERMKIAAAQAIASLISETELNPDYIIPDVFDCRVAPAIAAAVARAAVESGVARKHLSPEDVAQHTRELIE</sequence>
<dbReference type="SUPFAM" id="SSF51735">
    <property type="entry name" value="NAD(P)-binding Rossmann-fold domains"/>
    <property type="match status" value="1"/>
</dbReference>
<dbReference type="InterPro" id="IPR045213">
    <property type="entry name" value="Malic_NAD-bd_bact_type"/>
</dbReference>
<dbReference type="PATRIC" id="fig|1122241.3.peg.2676"/>
<accession>A0A151AUP2</accession>
<comment type="caution">
    <text evidence="10">The sequence shown here is derived from an EMBL/GenBank/DDBJ whole genome shotgun (WGS) entry which is preliminary data.</text>
</comment>
<dbReference type="PANTHER" id="PTHR43237:SF4">
    <property type="entry name" value="NADP-DEPENDENT MALIC ENZYME"/>
    <property type="match status" value="1"/>
</dbReference>
<dbReference type="CDD" id="cd05311">
    <property type="entry name" value="NAD_bind_2_malic_enz"/>
    <property type="match status" value="1"/>
</dbReference>
<evidence type="ECO:0000313" key="10">
    <source>
        <dbReference type="EMBL" id="KYH31283.1"/>
    </source>
</evidence>